<keyword evidence="1" id="KW-0175">Coiled coil</keyword>
<sequence>MWRLIRNEALKLIKSKKFIILCFVLIAVFIYANISVIKDIESLNPEIKRVRNSEMITKLSRQLETDKKLSKEDKLNVENQIKKLTEENIALTEEMMASVKDWRKNTEKKIQTLKEQKKDIDALTNNSVMENLNAQIMKLQYYLDNDMAPEKDYKIYSFSAMLKIMETISTLLIPVFIVFLSADVISGEYSNSTIKVLLSKPVSRKKIVISKYLTHCLIIISIIVLAETANFLFLGLKFEFGKIKNPVVAGTQYVYNSNKNMCEALLNSSYLWSSGKALVSSAGLQLLFIAALVALVLLISIIVTNNVSSLIISFVLIVIVSLGTFLIPEQAFRNIYPLLLTTYSNAPILITGQIVNIVNNPIVNMKMGIIAMGIYMLFSLLLSMIIFSKKDVLI</sequence>
<dbReference type="PANTHER" id="PTHR37305">
    <property type="entry name" value="INTEGRAL MEMBRANE PROTEIN-RELATED"/>
    <property type="match status" value="1"/>
</dbReference>
<evidence type="ECO:0000313" key="4">
    <source>
        <dbReference type="Proteomes" id="UP000632377"/>
    </source>
</evidence>
<dbReference type="EMBL" id="JAESWC010000009">
    <property type="protein sequence ID" value="MBL4937087.1"/>
    <property type="molecule type" value="Genomic_DNA"/>
</dbReference>
<keyword evidence="4" id="KW-1185">Reference proteome</keyword>
<name>A0ABS1TE93_9CLOT</name>
<keyword evidence="2" id="KW-0812">Transmembrane</keyword>
<gene>
    <name evidence="3" type="ORF">JK636_15140</name>
</gene>
<accession>A0ABS1TE93</accession>
<proteinExistence type="predicted"/>
<evidence type="ECO:0000256" key="2">
    <source>
        <dbReference type="SAM" id="Phobius"/>
    </source>
</evidence>
<feature type="transmembrane region" description="Helical" evidence="2">
    <location>
        <begin position="367"/>
        <end position="387"/>
    </location>
</feature>
<feature type="coiled-coil region" evidence="1">
    <location>
        <begin position="67"/>
        <end position="126"/>
    </location>
</feature>
<keyword evidence="2" id="KW-1133">Transmembrane helix</keyword>
<keyword evidence="2" id="KW-0472">Membrane</keyword>
<feature type="transmembrane region" description="Helical" evidence="2">
    <location>
        <begin position="18"/>
        <end position="37"/>
    </location>
</feature>
<protein>
    <submittedName>
        <fullName evidence="3">ABC transporter permease subunit</fullName>
    </submittedName>
</protein>
<feature type="transmembrane region" description="Helical" evidence="2">
    <location>
        <begin position="164"/>
        <end position="182"/>
    </location>
</feature>
<evidence type="ECO:0000313" key="3">
    <source>
        <dbReference type="EMBL" id="MBL4937087.1"/>
    </source>
</evidence>
<dbReference type="Pfam" id="PF12679">
    <property type="entry name" value="ABC2_membrane_2"/>
    <property type="match status" value="1"/>
</dbReference>
<reference evidence="3 4" key="1">
    <citation type="submission" date="2021-01" db="EMBL/GenBank/DDBJ databases">
        <title>Genome public.</title>
        <authorList>
            <person name="Liu C."/>
            <person name="Sun Q."/>
        </authorList>
    </citation>
    <scope>NUCLEOTIDE SEQUENCE [LARGE SCALE GENOMIC DNA]</scope>
    <source>
        <strain evidence="3 4">YIM B02515</strain>
    </source>
</reference>
<feature type="transmembrane region" description="Helical" evidence="2">
    <location>
        <begin position="335"/>
        <end position="355"/>
    </location>
</feature>
<dbReference type="Proteomes" id="UP000632377">
    <property type="component" value="Unassembled WGS sequence"/>
</dbReference>
<feature type="transmembrane region" description="Helical" evidence="2">
    <location>
        <begin position="212"/>
        <end position="236"/>
    </location>
</feature>
<organism evidence="3 4">
    <name type="scientific">Clostridium rhizosphaerae</name>
    <dbReference type="NCBI Taxonomy" id="2803861"/>
    <lineage>
        <taxon>Bacteria</taxon>
        <taxon>Bacillati</taxon>
        <taxon>Bacillota</taxon>
        <taxon>Clostridia</taxon>
        <taxon>Eubacteriales</taxon>
        <taxon>Clostridiaceae</taxon>
        <taxon>Clostridium</taxon>
    </lineage>
</organism>
<comment type="caution">
    <text evidence="3">The sequence shown here is derived from an EMBL/GenBank/DDBJ whole genome shotgun (WGS) entry which is preliminary data.</text>
</comment>
<feature type="transmembrane region" description="Helical" evidence="2">
    <location>
        <begin position="277"/>
        <end position="303"/>
    </location>
</feature>
<dbReference type="RefSeq" id="WP_202749839.1">
    <property type="nucleotide sequence ID" value="NZ_JAESWC010000009.1"/>
</dbReference>
<evidence type="ECO:0000256" key="1">
    <source>
        <dbReference type="SAM" id="Coils"/>
    </source>
</evidence>
<dbReference type="PANTHER" id="PTHR37305:SF1">
    <property type="entry name" value="MEMBRANE PROTEIN"/>
    <property type="match status" value="1"/>
</dbReference>
<feature type="transmembrane region" description="Helical" evidence="2">
    <location>
        <begin position="309"/>
        <end position="328"/>
    </location>
</feature>